<dbReference type="GO" id="GO:0043683">
    <property type="term" value="P:type IV pilus assembly"/>
    <property type="evidence" value="ECO:0007669"/>
    <property type="project" value="InterPro"/>
</dbReference>
<comment type="caution">
    <text evidence="1">The sequence shown here is derived from an EMBL/GenBank/DDBJ whole genome shotgun (WGS) entry which is preliminary data.</text>
</comment>
<sequence>MNIVEMMVAIVIWLLASLAIMSSATFFDSNRRGLTGENSVQENAMFALTDIQRNVKNAGAGIAASNNVTCTSMNVTFNGTVLANGTGVAPVIIADGGANNVSDSITVLSATSTLAASPVLTRDTMTSATAAINLKTAKDLSVGDVYLISPGTPATASTGTLCSVGSITALTTNSLGATINHDSTGTGSTWNGGTYTTAQAYAANSTLAKIGGLNWITYQVGSQTLNLVDKIAQTTNSLAENVVLMKAQYGVSATSSSTVTSWVAGSGSWATPLNAGQISQIRAIRIAMVVRIPAQIKPSVAGGTCDATTASPTVWGGTQTMDISGLTNWKCYKYRTLNMTIPLKNFIFSGTST</sequence>
<proteinExistence type="predicted"/>
<dbReference type="Proteomes" id="UP000543030">
    <property type="component" value="Unassembled WGS sequence"/>
</dbReference>
<organism evidence="1 2">
    <name type="scientific">Silvimonas terrae</name>
    <dbReference type="NCBI Taxonomy" id="300266"/>
    <lineage>
        <taxon>Bacteria</taxon>
        <taxon>Pseudomonadati</taxon>
        <taxon>Pseudomonadota</taxon>
        <taxon>Betaproteobacteria</taxon>
        <taxon>Neisseriales</taxon>
        <taxon>Chitinibacteraceae</taxon>
        <taxon>Silvimonas</taxon>
    </lineage>
</organism>
<dbReference type="EMBL" id="JACHHN010000005">
    <property type="protein sequence ID" value="MBB5191975.1"/>
    <property type="molecule type" value="Genomic_DNA"/>
</dbReference>
<gene>
    <name evidence="1" type="ORF">HNQ50_002712</name>
</gene>
<evidence type="ECO:0000313" key="2">
    <source>
        <dbReference type="Proteomes" id="UP000543030"/>
    </source>
</evidence>
<protein>
    <submittedName>
        <fullName evidence="1">Type IV pilus assembly protein PilW</fullName>
    </submittedName>
</protein>
<reference evidence="1 2" key="1">
    <citation type="submission" date="2020-08" db="EMBL/GenBank/DDBJ databases">
        <title>Genomic Encyclopedia of Type Strains, Phase IV (KMG-IV): sequencing the most valuable type-strain genomes for metagenomic binning, comparative biology and taxonomic classification.</title>
        <authorList>
            <person name="Goeker M."/>
        </authorList>
    </citation>
    <scope>NUCLEOTIDE SEQUENCE [LARGE SCALE GENOMIC DNA]</scope>
    <source>
        <strain evidence="1 2">DSM 18233</strain>
    </source>
</reference>
<dbReference type="Pfam" id="PF16074">
    <property type="entry name" value="PilW"/>
    <property type="match status" value="1"/>
</dbReference>
<name>A0A840RF65_9NEIS</name>
<evidence type="ECO:0000313" key="1">
    <source>
        <dbReference type="EMBL" id="MBB5191975.1"/>
    </source>
</evidence>
<dbReference type="RefSeq" id="WP_184101513.1">
    <property type="nucleotide sequence ID" value="NZ_JACHHN010000005.1"/>
</dbReference>
<keyword evidence="2" id="KW-1185">Reference proteome</keyword>
<accession>A0A840RF65</accession>
<dbReference type="InterPro" id="IPR032092">
    <property type="entry name" value="PilW"/>
</dbReference>
<dbReference type="AlphaFoldDB" id="A0A840RF65"/>